<dbReference type="AlphaFoldDB" id="A0A9P5NEG5"/>
<evidence type="ECO:0000256" key="1">
    <source>
        <dbReference type="SAM" id="MobiDB-lite"/>
    </source>
</evidence>
<accession>A0A9P5NEG5</accession>
<evidence type="ECO:0000313" key="2">
    <source>
        <dbReference type="EMBL" id="KAF8880686.1"/>
    </source>
</evidence>
<reference evidence="2" key="1">
    <citation type="submission" date="2020-11" db="EMBL/GenBank/DDBJ databases">
        <authorList>
            <consortium name="DOE Joint Genome Institute"/>
            <person name="Ahrendt S."/>
            <person name="Riley R."/>
            <person name="Andreopoulos W."/>
            <person name="LaButti K."/>
            <person name="Pangilinan J."/>
            <person name="Ruiz-duenas F.J."/>
            <person name="Barrasa J.M."/>
            <person name="Sanchez-Garcia M."/>
            <person name="Camarero S."/>
            <person name="Miyauchi S."/>
            <person name="Serrano A."/>
            <person name="Linde D."/>
            <person name="Babiker R."/>
            <person name="Drula E."/>
            <person name="Ayuso-Fernandez I."/>
            <person name="Pacheco R."/>
            <person name="Padilla G."/>
            <person name="Ferreira P."/>
            <person name="Barriuso J."/>
            <person name="Kellner H."/>
            <person name="Castanera R."/>
            <person name="Alfaro M."/>
            <person name="Ramirez L."/>
            <person name="Pisabarro A.G."/>
            <person name="Kuo A."/>
            <person name="Tritt A."/>
            <person name="Lipzen A."/>
            <person name="He G."/>
            <person name="Yan M."/>
            <person name="Ng V."/>
            <person name="Cullen D."/>
            <person name="Martin F."/>
            <person name="Rosso M.-N."/>
            <person name="Henrissat B."/>
            <person name="Hibbett D."/>
            <person name="Martinez A.T."/>
            <person name="Grigoriev I.V."/>
        </authorList>
    </citation>
    <scope>NUCLEOTIDE SEQUENCE</scope>
    <source>
        <strain evidence="2">AH 44721</strain>
    </source>
</reference>
<dbReference type="Proteomes" id="UP000724874">
    <property type="component" value="Unassembled WGS sequence"/>
</dbReference>
<keyword evidence="3" id="KW-1185">Reference proteome</keyword>
<gene>
    <name evidence="2" type="ORF">CPB84DRAFT_1851768</name>
</gene>
<feature type="region of interest" description="Disordered" evidence="1">
    <location>
        <begin position="380"/>
        <end position="407"/>
    </location>
</feature>
<comment type="caution">
    <text evidence="2">The sequence shown here is derived from an EMBL/GenBank/DDBJ whole genome shotgun (WGS) entry which is preliminary data.</text>
</comment>
<name>A0A9P5NEG5_GYMJU</name>
<organism evidence="2 3">
    <name type="scientific">Gymnopilus junonius</name>
    <name type="common">Spectacular rustgill mushroom</name>
    <name type="synonym">Gymnopilus spectabilis subsp. junonius</name>
    <dbReference type="NCBI Taxonomy" id="109634"/>
    <lineage>
        <taxon>Eukaryota</taxon>
        <taxon>Fungi</taxon>
        <taxon>Dikarya</taxon>
        <taxon>Basidiomycota</taxon>
        <taxon>Agaricomycotina</taxon>
        <taxon>Agaricomycetes</taxon>
        <taxon>Agaricomycetidae</taxon>
        <taxon>Agaricales</taxon>
        <taxon>Agaricineae</taxon>
        <taxon>Hymenogastraceae</taxon>
        <taxon>Gymnopilus</taxon>
    </lineage>
</organism>
<sequence>MDYLKTTIYVYLDPLPPSQIPERSPQDKSFGLATREAVKILNTFLAYDSQAILQAFEGSVAGSQSCAMITHCSLHSRLGSWGGAAVDHVNMDATLERHMRGYGCQSSSLQSFKLLPPQDQSAVVVTMMCSGFWRSIQDFSIHTAVPINQTNETERPPLHHLGHTSCELPHSDPTSSTRVFDQTYLNLYTKWQTPPLGDAATSTAGTKGDADSTGEQTGAAIATLHADALGTHCDSENDGVLRLRLLPAWILPRVEVYRPTRDASGCSRDGDGDGCEGRFRGDVDVDEDEDGEALRAKAIEGAKLTMMTRRKANSGPKGLIARAKVDRVDKKGYQEGPDEPSLFLLFCVRVYGCICVCYVSCDFTLARFISRKQAADFSMQRRGHYGGGSGGGSMEEEEEEEKESSYE</sequence>
<protein>
    <submittedName>
        <fullName evidence="2">Uncharacterized protein</fullName>
    </submittedName>
</protein>
<evidence type="ECO:0000313" key="3">
    <source>
        <dbReference type="Proteomes" id="UP000724874"/>
    </source>
</evidence>
<proteinExistence type="predicted"/>
<dbReference type="EMBL" id="JADNYJ010000138">
    <property type="protein sequence ID" value="KAF8880686.1"/>
    <property type="molecule type" value="Genomic_DNA"/>
</dbReference>
<feature type="compositionally biased region" description="Acidic residues" evidence="1">
    <location>
        <begin position="394"/>
        <end position="407"/>
    </location>
</feature>